<dbReference type="Pfam" id="PF00359">
    <property type="entry name" value="PTS_EIIA_2"/>
    <property type="match status" value="1"/>
</dbReference>
<dbReference type="PANTHER" id="PTHR30185:SF13">
    <property type="entry name" value="LICABCH OPERON REGULATOR-RELATED"/>
    <property type="match status" value="1"/>
</dbReference>
<dbReference type="InterPro" id="IPR050661">
    <property type="entry name" value="BglG_antiterminators"/>
</dbReference>
<name>A0ABS7KB66_9BACI</name>
<dbReference type="Gene3D" id="3.40.930.10">
    <property type="entry name" value="Mannitol-specific EII, Chain A"/>
    <property type="match status" value="1"/>
</dbReference>
<evidence type="ECO:0000256" key="3">
    <source>
        <dbReference type="ARBA" id="ARBA00023015"/>
    </source>
</evidence>
<dbReference type="Pfam" id="PF05043">
    <property type="entry name" value="Mga"/>
    <property type="match status" value="1"/>
</dbReference>
<evidence type="ECO:0000313" key="10">
    <source>
        <dbReference type="Proteomes" id="UP000769780"/>
    </source>
</evidence>
<evidence type="ECO:0000256" key="2">
    <source>
        <dbReference type="ARBA" id="ARBA00022737"/>
    </source>
</evidence>
<dbReference type="InterPro" id="IPR016152">
    <property type="entry name" value="PTrfase/Anion_transptr"/>
</dbReference>
<dbReference type="PROSITE" id="PS51372">
    <property type="entry name" value="PRD_2"/>
    <property type="match status" value="2"/>
</dbReference>
<protein>
    <submittedName>
        <fullName evidence="9">Transcription antiterminator</fullName>
    </submittedName>
</protein>
<dbReference type="Pfam" id="PF02302">
    <property type="entry name" value="PTS_IIB"/>
    <property type="match status" value="1"/>
</dbReference>
<comment type="caution">
    <text evidence="9">The sequence shown here is derived from an EMBL/GenBank/DDBJ whole genome shotgun (WGS) entry which is preliminary data.</text>
</comment>
<evidence type="ECO:0000313" key="9">
    <source>
        <dbReference type="EMBL" id="MBY0099497.1"/>
    </source>
</evidence>
<feature type="domain" description="PTS EIIA type-2" evidence="6">
    <location>
        <begin position="520"/>
        <end position="659"/>
    </location>
</feature>
<gene>
    <name evidence="9" type="ORF">H0185_22270</name>
</gene>
<keyword evidence="10" id="KW-1185">Reference proteome</keyword>
<feature type="domain" description="PRD" evidence="8">
    <location>
        <begin position="196"/>
        <end position="303"/>
    </location>
</feature>
<evidence type="ECO:0000259" key="8">
    <source>
        <dbReference type="PROSITE" id="PS51372"/>
    </source>
</evidence>
<accession>A0ABS7KB66</accession>
<dbReference type="InterPro" id="IPR036634">
    <property type="entry name" value="PRD_sf"/>
</dbReference>
<dbReference type="PROSITE" id="PS51099">
    <property type="entry name" value="PTS_EIIB_TYPE_2"/>
    <property type="match status" value="1"/>
</dbReference>
<dbReference type="Gene3D" id="3.40.50.2300">
    <property type="match status" value="1"/>
</dbReference>
<dbReference type="InterPro" id="IPR002178">
    <property type="entry name" value="PTS_EIIA_type-2_dom"/>
</dbReference>
<proteinExistence type="predicted"/>
<organism evidence="9 10">
    <name type="scientific">Mesobacillus maritimus</name>
    <dbReference type="NCBI Taxonomy" id="1643336"/>
    <lineage>
        <taxon>Bacteria</taxon>
        <taxon>Bacillati</taxon>
        <taxon>Bacillota</taxon>
        <taxon>Bacilli</taxon>
        <taxon>Bacillales</taxon>
        <taxon>Bacillaceae</taxon>
        <taxon>Mesobacillus</taxon>
    </lineage>
</organism>
<dbReference type="PROSITE" id="PS51094">
    <property type="entry name" value="PTS_EIIA_TYPE_2"/>
    <property type="match status" value="1"/>
</dbReference>
<reference evidence="9 10" key="1">
    <citation type="submission" date="2020-07" db="EMBL/GenBank/DDBJ databases">
        <title>Fungal Genomes of the International Space Station.</title>
        <authorList>
            <person name="Seuylemezian A."/>
            <person name="Singh N.K."/>
            <person name="Wood J."/>
            <person name="Venkateswaran K."/>
        </authorList>
    </citation>
    <scope>NUCLEOTIDE SEQUENCE [LARGE SCALE GENOMIC DNA]</scope>
    <source>
        <strain evidence="9 10">PL-B2</strain>
    </source>
</reference>
<evidence type="ECO:0000256" key="4">
    <source>
        <dbReference type="ARBA" id="ARBA00023159"/>
    </source>
</evidence>
<keyword evidence="1" id="KW-0808">Transferase</keyword>
<evidence type="ECO:0000259" key="6">
    <source>
        <dbReference type="PROSITE" id="PS51094"/>
    </source>
</evidence>
<dbReference type="Gene3D" id="1.10.10.10">
    <property type="entry name" value="Winged helix-like DNA-binding domain superfamily/Winged helix DNA-binding domain"/>
    <property type="match status" value="1"/>
</dbReference>
<feature type="domain" description="PTS EIIB type-2" evidence="7">
    <location>
        <begin position="414"/>
        <end position="503"/>
    </location>
</feature>
<dbReference type="CDD" id="cd05568">
    <property type="entry name" value="PTS_IIB_bgl_like"/>
    <property type="match status" value="1"/>
</dbReference>
<dbReference type="PANTHER" id="PTHR30185">
    <property type="entry name" value="CRYPTIC BETA-GLUCOSIDE BGL OPERON ANTITERMINATOR"/>
    <property type="match status" value="1"/>
</dbReference>
<keyword evidence="5" id="KW-0804">Transcription</keyword>
<dbReference type="Proteomes" id="UP000769780">
    <property type="component" value="Unassembled WGS sequence"/>
</dbReference>
<dbReference type="RefSeq" id="WP_221875706.1">
    <property type="nucleotide sequence ID" value="NZ_JACWFH010000036.1"/>
</dbReference>
<dbReference type="InterPro" id="IPR007737">
    <property type="entry name" value="Mga_HTH"/>
</dbReference>
<dbReference type="Gene3D" id="1.10.1790.10">
    <property type="entry name" value="PRD domain"/>
    <property type="match status" value="2"/>
</dbReference>
<evidence type="ECO:0000259" key="7">
    <source>
        <dbReference type="PROSITE" id="PS51099"/>
    </source>
</evidence>
<keyword evidence="3" id="KW-0805">Transcription regulation</keyword>
<dbReference type="InterPro" id="IPR003501">
    <property type="entry name" value="PTS_EIIB_2/3"/>
</dbReference>
<evidence type="ECO:0000256" key="5">
    <source>
        <dbReference type="ARBA" id="ARBA00023163"/>
    </source>
</evidence>
<dbReference type="EMBL" id="JACWFH010000036">
    <property type="protein sequence ID" value="MBY0099497.1"/>
    <property type="molecule type" value="Genomic_DNA"/>
</dbReference>
<dbReference type="InterPro" id="IPR011608">
    <property type="entry name" value="PRD"/>
</dbReference>
<keyword evidence="2" id="KW-0677">Repeat</keyword>
<dbReference type="SUPFAM" id="SSF52794">
    <property type="entry name" value="PTS system IIB component-like"/>
    <property type="match status" value="1"/>
</dbReference>
<dbReference type="SUPFAM" id="SSF55804">
    <property type="entry name" value="Phoshotransferase/anion transport protein"/>
    <property type="match status" value="1"/>
</dbReference>
<sequence>MIQLSKRQYHLIKTMLSNQEYKTVKYYSDIMNVSQRTLHNDLKVIEKFINNFDLMLKKKPSIGIKVSGEMNEKLDVLKYLKIQFENQEIQELSPLDRKIQITKMLLVDEKVLTYEGLSELLFVSKSSISADMEKIQSGLNGHTVKIKGDQKGTYMTGTESQIQYSLMLFNEELVKTSKVEDHVEGLEKIGNILKQYYPSNIVNTSLSIVNKVEKKSAKPIAEHYLTTLFNTLVVLCYRASKKKHHSEVMNSLIFDEVKKLKTFLMAKEILDDVFQELTITFTTEDIIYLNQYLIAIGIESIYNPSLITEEYSTLVDEIIQKMSSVLKVDLSNDRKLFEGLVSHIIPMIYRLRTGITVKNPLLNEIKDEYSVMLGVSWFVTSIIEEAFKVHLTEDEVSFMMVHFQAALERNSSYKKVLIVCPNGIGTSELIANKVKHVLPALCVIEVAPIDRLYEVNIESVDFIISAIPIRNTTKPVIYVSPLVTNTDIKNIMNFYTDLFLIKEENKEPIDHYPDIKYLAKYLNEESIFTNEKMQDEEEVLGFLIQKLKDSNDIIPGFEESVYNREKVGTTALDTGVAIPHGTPKFVVNTRIIILTTEDMIDWGGTKVDTVILICISPNDLKNVKNILSDIYKLIETRKSVKKYFSDNTRKGILQLTKGGDYLDEERIHIFK</sequence>
<dbReference type="InterPro" id="IPR036095">
    <property type="entry name" value="PTS_EIIB-like_sf"/>
</dbReference>
<dbReference type="SUPFAM" id="SSF63520">
    <property type="entry name" value="PTS-regulatory domain, PRD"/>
    <property type="match status" value="2"/>
</dbReference>
<feature type="domain" description="PRD" evidence="8">
    <location>
        <begin position="306"/>
        <end position="413"/>
    </location>
</feature>
<evidence type="ECO:0000256" key="1">
    <source>
        <dbReference type="ARBA" id="ARBA00022679"/>
    </source>
</evidence>
<keyword evidence="4" id="KW-0010">Activator</keyword>
<dbReference type="InterPro" id="IPR013011">
    <property type="entry name" value="PTS_EIIB_2"/>
</dbReference>
<dbReference type="InterPro" id="IPR036388">
    <property type="entry name" value="WH-like_DNA-bd_sf"/>
</dbReference>
<dbReference type="Pfam" id="PF00874">
    <property type="entry name" value="PRD"/>
    <property type="match status" value="2"/>
</dbReference>